<dbReference type="RefSeq" id="WP_229580864.1">
    <property type="nucleotide sequence ID" value="NZ_BMXF01000002.1"/>
</dbReference>
<accession>A0A8J3GA76</accession>
<reference evidence="2 3" key="1">
    <citation type="journal article" date="2014" name="Int. J. Syst. Evol. Microbiol.">
        <title>Complete genome sequence of Corynebacterium casei LMG S-19264T (=DSM 44701T), isolated from a smear-ripened cheese.</title>
        <authorList>
            <consortium name="US DOE Joint Genome Institute (JGI-PGF)"/>
            <person name="Walter F."/>
            <person name="Albersmeier A."/>
            <person name="Kalinowski J."/>
            <person name="Ruckert C."/>
        </authorList>
    </citation>
    <scope>NUCLEOTIDE SEQUENCE [LARGE SCALE GENOMIC DNA]</scope>
    <source>
        <strain evidence="2 3">KCTC 12866</strain>
    </source>
</reference>
<keyword evidence="3" id="KW-1185">Reference proteome</keyword>
<dbReference type="InterPro" id="IPR036514">
    <property type="entry name" value="SGNH_hydro_sf"/>
</dbReference>
<keyword evidence="1" id="KW-1133">Transmembrane helix</keyword>
<dbReference type="Proteomes" id="UP000598271">
    <property type="component" value="Unassembled WGS sequence"/>
</dbReference>
<proteinExistence type="predicted"/>
<name>A0A8J3GA76_9BACT</name>
<keyword evidence="1" id="KW-0812">Transmembrane</keyword>
<protein>
    <recommendedName>
        <fullName evidence="4">SGNH hydrolase-type esterase domain-containing protein</fullName>
    </recommendedName>
</protein>
<comment type="caution">
    <text evidence="2">The sequence shown here is derived from an EMBL/GenBank/DDBJ whole genome shotgun (WGS) entry which is preliminary data.</text>
</comment>
<dbReference type="AlphaFoldDB" id="A0A8J3GA76"/>
<feature type="transmembrane region" description="Helical" evidence="1">
    <location>
        <begin position="12"/>
        <end position="35"/>
    </location>
</feature>
<dbReference type="SUPFAM" id="SSF52266">
    <property type="entry name" value="SGNH hydrolase"/>
    <property type="match status" value="1"/>
</dbReference>
<evidence type="ECO:0000313" key="2">
    <source>
        <dbReference type="EMBL" id="GHB72059.1"/>
    </source>
</evidence>
<dbReference type="GO" id="GO:0016788">
    <property type="term" value="F:hydrolase activity, acting on ester bonds"/>
    <property type="evidence" value="ECO:0007669"/>
    <property type="project" value="UniProtKB-ARBA"/>
</dbReference>
<organism evidence="2 3">
    <name type="scientific">Persicitalea jodogahamensis</name>
    <dbReference type="NCBI Taxonomy" id="402147"/>
    <lineage>
        <taxon>Bacteria</taxon>
        <taxon>Pseudomonadati</taxon>
        <taxon>Bacteroidota</taxon>
        <taxon>Cytophagia</taxon>
        <taxon>Cytophagales</taxon>
        <taxon>Spirosomataceae</taxon>
        <taxon>Persicitalea</taxon>
    </lineage>
</organism>
<dbReference type="EMBL" id="BMXF01000002">
    <property type="protein sequence ID" value="GHB72059.1"/>
    <property type="molecule type" value="Genomic_DNA"/>
</dbReference>
<keyword evidence="1" id="KW-0472">Membrane</keyword>
<gene>
    <name evidence="2" type="ORF">GCM10007390_27620</name>
</gene>
<sequence length="354" mass="40380">MIWSVSGQRFSRFGLILGGFIFVEVALVGSVVYMAHSQRYSPLPDGYYYWVRGQYGYFKSTTNFNSALSRYDTSLGYRFRPNITGRFTNPEFDVEVRTNSLGVRDDEASHEHPSIVVLGDSHGMGWGVEQPDRFSEVLENRLRTRVLNTAITSYGTHRETKLLNQVDLDSCKLLIIQYCDNDLAENVANLDMEQNIGIDSLEFRAAEKQNTINRTYFPFKGIFLSLRWLINSGMQSAAQPSAPASTPQVADTQATKFEHAKAFFPYLRRVRERYKGPIVVFDLGVYNFPIVKEFQDYQAIHPEEAIHFVNVHPLLTRADYFTIDDHINARGHAKIGAALADLIQEKGWLQSQRP</sequence>
<dbReference type="Gene3D" id="3.40.50.1110">
    <property type="entry name" value="SGNH hydrolase"/>
    <property type="match status" value="2"/>
</dbReference>
<evidence type="ECO:0008006" key="4">
    <source>
        <dbReference type="Google" id="ProtNLM"/>
    </source>
</evidence>
<evidence type="ECO:0000313" key="3">
    <source>
        <dbReference type="Proteomes" id="UP000598271"/>
    </source>
</evidence>
<evidence type="ECO:0000256" key="1">
    <source>
        <dbReference type="SAM" id="Phobius"/>
    </source>
</evidence>